<accession>A0ABW2AGS0</accession>
<proteinExistence type="predicted"/>
<comment type="caution">
    <text evidence="1">The sequence shown here is derived from an EMBL/GenBank/DDBJ whole genome shotgun (WGS) entry which is preliminary data.</text>
</comment>
<dbReference type="RefSeq" id="WP_382401194.1">
    <property type="nucleotide sequence ID" value="NZ_JBHSWH010000001.1"/>
</dbReference>
<reference evidence="2" key="1">
    <citation type="journal article" date="2019" name="Int. J. Syst. Evol. Microbiol.">
        <title>The Global Catalogue of Microorganisms (GCM) 10K type strain sequencing project: providing services to taxonomists for standard genome sequencing and annotation.</title>
        <authorList>
            <consortium name="The Broad Institute Genomics Platform"/>
            <consortium name="The Broad Institute Genome Sequencing Center for Infectious Disease"/>
            <person name="Wu L."/>
            <person name="Ma J."/>
        </authorList>
    </citation>
    <scope>NUCLEOTIDE SEQUENCE [LARGE SCALE GENOMIC DNA]</scope>
    <source>
        <strain evidence="2">CCUG 58127</strain>
    </source>
</reference>
<gene>
    <name evidence="1" type="ORF">ACFQDH_10915</name>
</gene>
<evidence type="ECO:0000313" key="2">
    <source>
        <dbReference type="Proteomes" id="UP001596298"/>
    </source>
</evidence>
<evidence type="ECO:0000313" key="1">
    <source>
        <dbReference type="EMBL" id="MFC6705764.1"/>
    </source>
</evidence>
<name>A0ABW2AGS0_9MICO</name>
<organism evidence="1 2">
    <name type="scientific">Flexivirga alba</name>
    <dbReference type="NCBI Taxonomy" id="702742"/>
    <lineage>
        <taxon>Bacteria</taxon>
        <taxon>Bacillati</taxon>
        <taxon>Actinomycetota</taxon>
        <taxon>Actinomycetes</taxon>
        <taxon>Micrococcales</taxon>
        <taxon>Dermacoccaceae</taxon>
        <taxon>Flexivirga</taxon>
    </lineage>
</organism>
<dbReference type="EMBL" id="JBHSWH010000001">
    <property type="protein sequence ID" value="MFC6705764.1"/>
    <property type="molecule type" value="Genomic_DNA"/>
</dbReference>
<sequence>MKTVDAIHLASALQSGLEDLVIVSHGRNMSHVAQELGFEVFDPVEG</sequence>
<dbReference type="Proteomes" id="UP001596298">
    <property type="component" value="Unassembled WGS sequence"/>
</dbReference>
<protein>
    <submittedName>
        <fullName evidence="1">Uncharacterized protein</fullName>
    </submittedName>
</protein>
<keyword evidence="2" id="KW-1185">Reference proteome</keyword>